<dbReference type="AlphaFoldDB" id="A0A9P6BA41"/>
<feature type="transmembrane region" description="Helical" evidence="1">
    <location>
        <begin position="125"/>
        <end position="144"/>
    </location>
</feature>
<proteinExistence type="predicted"/>
<name>A0A9P6BA41_9AGAM</name>
<dbReference type="Proteomes" id="UP000886523">
    <property type="component" value="Unassembled WGS sequence"/>
</dbReference>
<organism evidence="2 3">
    <name type="scientific">Hydnum rufescens UP504</name>
    <dbReference type="NCBI Taxonomy" id="1448309"/>
    <lineage>
        <taxon>Eukaryota</taxon>
        <taxon>Fungi</taxon>
        <taxon>Dikarya</taxon>
        <taxon>Basidiomycota</taxon>
        <taxon>Agaricomycotina</taxon>
        <taxon>Agaricomycetes</taxon>
        <taxon>Cantharellales</taxon>
        <taxon>Hydnaceae</taxon>
        <taxon>Hydnum</taxon>
    </lineage>
</organism>
<evidence type="ECO:0000313" key="2">
    <source>
        <dbReference type="EMBL" id="KAF9520322.1"/>
    </source>
</evidence>
<reference evidence="2" key="1">
    <citation type="journal article" date="2020" name="Nat. Commun.">
        <title>Large-scale genome sequencing of mycorrhizal fungi provides insights into the early evolution of symbiotic traits.</title>
        <authorList>
            <person name="Miyauchi S."/>
            <person name="Kiss E."/>
            <person name="Kuo A."/>
            <person name="Drula E."/>
            <person name="Kohler A."/>
            <person name="Sanchez-Garcia M."/>
            <person name="Morin E."/>
            <person name="Andreopoulos B."/>
            <person name="Barry K.W."/>
            <person name="Bonito G."/>
            <person name="Buee M."/>
            <person name="Carver A."/>
            <person name="Chen C."/>
            <person name="Cichocki N."/>
            <person name="Clum A."/>
            <person name="Culley D."/>
            <person name="Crous P.W."/>
            <person name="Fauchery L."/>
            <person name="Girlanda M."/>
            <person name="Hayes R.D."/>
            <person name="Keri Z."/>
            <person name="LaButti K."/>
            <person name="Lipzen A."/>
            <person name="Lombard V."/>
            <person name="Magnuson J."/>
            <person name="Maillard F."/>
            <person name="Murat C."/>
            <person name="Nolan M."/>
            <person name="Ohm R.A."/>
            <person name="Pangilinan J."/>
            <person name="Pereira M.F."/>
            <person name="Perotto S."/>
            <person name="Peter M."/>
            <person name="Pfister S."/>
            <person name="Riley R."/>
            <person name="Sitrit Y."/>
            <person name="Stielow J.B."/>
            <person name="Szollosi G."/>
            <person name="Zifcakova L."/>
            <person name="Stursova M."/>
            <person name="Spatafora J.W."/>
            <person name="Tedersoo L."/>
            <person name="Vaario L.M."/>
            <person name="Yamada A."/>
            <person name="Yan M."/>
            <person name="Wang P."/>
            <person name="Xu J."/>
            <person name="Bruns T."/>
            <person name="Baldrian P."/>
            <person name="Vilgalys R."/>
            <person name="Dunand C."/>
            <person name="Henrissat B."/>
            <person name="Grigoriev I.V."/>
            <person name="Hibbett D."/>
            <person name="Nagy L.G."/>
            <person name="Martin F.M."/>
        </authorList>
    </citation>
    <scope>NUCLEOTIDE SEQUENCE</scope>
    <source>
        <strain evidence="2">UP504</strain>
    </source>
</reference>
<keyword evidence="1" id="KW-0472">Membrane</keyword>
<feature type="transmembrane region" description="Helical" evidence="1">
    <location>
        <begin position="60"/>
        <end position="80"/>
    </location>
</feature>
<keyword evidence="1" id="KW-0812">Transmembrane</keyword>
<keyword evidence="3" id="KW-1185">Reference proteome</keyword>
<dbReference type="OrthoDB" id="2504001at2759"/>
<gene>
    <name evidence="2" type="ORF">BS47DRAFT_752949</name>
</gene>
<comment type="caution">
    <text evidence="2">The sequence shown here is derived from an EMBL/GenBank/DDBJ whole genome shotgun (WGS) entry which is preliminary data.</text>
</comment>
<evidence type="ECO:0000256" key="1">
    <source>
        <dbReference type="SAM" id="Phobius"/>
    </source>
</evidence>
<accession>A0A9P6BA41</accession>
<protein>
    <submittedName>
        <fullName evidence="2">Uncharacterized protein</fullName>
    </submittedName>
</protein>
<sequence length="262" mass="29663">MSTDVKRVPNNIVVTIRKEFDAPPLPYELHSGIDPQIWDFRFRQIHILYAQWSKPLLERIWLVVALLATFVLPTVLYGVVFNAVTPKPLRDALDRQISGDVPPSNRFDGNVDDAIGRYRLETRGIIAGVLFGVFLFFWMPLIVWKRLGTIRANAMTRHWEEEDRSRSTAFVPRWTITMPGIITPTGTVKISTPPVAPPSLFPPVAHVPPYLAKEANYNGYGYDYANGRSSEIVPAYFPGPDPAYKFVAGDEKGRAEFYEVKV</sequence>
<dbReference type="EMBL" id="MU128912">
    <property type="protein sequence ID" value="KAF9520322.1"/>
    <property type="molecule type" value="Genomic_DNA"/>
</dbReference>
<evidence type="ECO:0000313" key="3">
    <source>
        <dbReference type="Proteomes" id="UP000886523"/>
    </source>
</evidence>
<keyword evidence="1" id="KW-1133">Transmembrane helix</keyword>